<dbReference type="RefSeq" id="WP_139286138.1">
    <property type="nucleotide sequence ID" value="NZ_CBDRGN010000001.1"/>
</dbReference>
<proteinExistence type="predicted"/>
<evidence type="ECO:0000313" key="2">
    <source>
        <dbReference type="Proteomes" id="UP000182241"/>
    </source>
</evidence>
<protein>
    <recommendedName>
        <fullName evidence="3">DUF1877 domain-containing protein</fullName>
    </recommendedName>
</protein>
<sequence length="121" mass="13402">MAVTQQLARVTGEHLATCSRSVDVLDRLCSFDGPDEDYLGLDWAPRAIGPDDLPVVARQLLSIDIDHSVRAISADPAQAERDLGFEAPSDPRGYIADHFHALRDFYVEAARRRLAVVVWSD</sequence>
<reference evidence="2" key="1">
    <citation type="submission" date="2016-10" db="EMBL/GenBank/DDBJ databases">
        <authorList>
            <person name="Varghese N."/>
            <person name="Submissions S."/>
        </authorList>
    </citation>
    <scope>NUCLEOTIDE SEQUENCE [LARGE SCALE GENOMIC DNA]</scope>
    <source>
        <strain evidence="2">DSM 44234</strain>
    </source>
</reference>
<dbReference type="InterPro" id="IPR035944">
    <property type="entry name" value="YfbM-like_sf"/>
</dbReference>
<dbReference type="OrthoDB" id="4274517at2"/>
<gene>
    <name evidence="1" type="ORF">SAMN04489793_2471</name>
</gene>
<keyword evidence="2" id="KW-1185">Reference proteome</keyword>
<name>A0A1H4T3B0_TSUTY</name>
<dbReference type="Proteomes" id="UP000182241">
    <property type="component" value="Unassembled WGS sequence"/>
</dbReference>
<organism evidence="1 2">
    <name type="scientific">Tsukamurella tyrosinosolvens</name>
    <dbReference type="NCBI Taxonomy" id="57704"/>
    <lineage>
        <taxon>Bacteria</taxon>
        <taxon>Bacillati</taxon>
        <taxon>Actinomycetota</taxon>
        <taxon>Actinomycetes</taxon>
        <taxon>Mycobacteriales</taxon>
        <taxon>Tsukamurellaceae</taxon>
        <taxon>Tsukamurella</taxon>
    </lineage>
</organism>
<evidence type="ECO:0008006" key="3">
    <source>
        <dbReference type="Google" id="ProtNLM"/>
    </source>
</evidence>
<dbReference type="AlphaFoldDB" id="A0A1H4T3B0"/>
<accession>A0A1H4T3B0</accession>
<dbReference type="Gene3D" id="3.40.1760.10">
    <property type="entry name" value="YfbM-like super family"/>
    <property type="match status" value="1"/>
</dbReference>
<evidence type="ECO:0000313" key="1">
    <source>
        <dbReference type="EMBL" id="SEC50769.1"/>
    </source>
</evidence>
<dbReference type="EMBL" id="FNSA01000003">
    <property type="protein sequence ID" value="SEC50769.1"/>
    <property type="molecule type" value="Genomic_DNA"/>
</dbReference>